<dbReference type="GO" id="GO:0004439">
    <property type="term" value="F:phosphatidylinositol-4,5-bisphosphate 5-phosphatase activity"/>
    <property type="evidence" value="ECO:0007669"/>
    <property type="project" value="TreeGrafter"/>
</dbReference>
<evidence type="ECO:0000256" key="1">
    <source>
        <dbReference type="ARBA" id="ARBA00010768"/>
    </source>
</evidence>
<feature type="domain" description="Inositol polyphosphate-related phosphatase" evidence="3">
    <location>
        <begin position="80"/>
        <end position="446"/>
    </location>
</feature>
<comment type="similarity">
    <text evidence="1">Belongs to the inositol polyphosphate 5-phosphatase family.</text>
</comment>
<dbReference type="SMART" id="SM00128">
    <property type="entry name" value="IPPc"/>
    <property type="match status" value="1"/>
</dbReference>
<evidence type="ECO:0000313" key="6">
    <source>
        <dbReference type="RefSeq" id="XP_022982542.1"/>
    </source>
</evidence>
<dbReference type="KEGG" id="cmax:111481387"/>
<dbReference type="GO" id="GO:0034485">
    <property type="term" value="F:phosphatidylinositol-3,4,5-trisphosphate 5-phosphatase activity"/>
    <property type="evidence" value="ECO:0007669"/>
    <property type="project" value="TreeGrafter"/>
</dbReference>
<dbReference type="Proteomes" id="UP000504608">
    <property type="component" value="Unplaced"/>
</dbReference>
<dbReference type="PANTHER" id="PTHR45666:SF15">
    <property type="entry name" value="TYPE I INOSITOL POLYPHOSPHATE 5-PHOSPHATASE 8"/>
    <property type="match status" value="1"/>
</dbReference>
<evidence type="ECO:0000259" key="3">
    <source>
        <dbReference type="SMART" id="SM00128"/>
    </source>
</evidence>
<reference evidence="5 6" key="1">
    <citation type="submission" date="2025-04" db="UniProtKB">
        <authorList>
            <consortium name="RefSeq"/>
        </authorList>
    </citation>
    <scope>IDENTIFICATION</scope>
    <source>
        <tissue evidence="5 6">Young leaves</tissue>
    </source>
</reference>
<dbReference type="InterPro" id="IPR045849">
    <property type="entry name" value="IP5P_plant"/>
</dbReference>
<organism evidence="4 6">
    <name type="scientific">Cucurbita maxima</name>
    <name type="common">Pumpkin</name>
    <name type="synonym">Winter squash</name>
    <dbReference type="NCBI Taxonomy" id="3661"/>
    <lineage>
        <taxon>Eukaryota</taxon>
        <taxon>Viridiplantae</taxon>
        <taxon>Streptophyta</taxon>
        <taxon>Embryophyta</taxon>
        <taxon>Tracheophyta</taxon>
        <taxon>Spermatophyta</taxon>
        <taxon>Magnoliopsida</taxon>
        <taxon>eudicotyledons</taxon>
        <taxon>Gunneridae</taxon>
        <taxon>Pentapetalae</taxon>
        <taxon>rosids</taxon>
        <taxon>fabids</taxon>
        <taxon>Cucurbitales</taxon>
        <taxon>Cucurbitaceae</taxon>
        <taxon>Cucurbiteae</taxon>
        <taxon>Cucurbita</taxon>
    </lineage>
</organism>
<dbReference type="Pfam" id="PF22669">
    <property type="entry name" value="Exo_endo_phos2"/>
    <property type="match status" value="1"/>
</dbReference>
<evidence type="ECO:0000256" key="2">
    <source>
        <dbReference type="ARBA" id="ARBA00022801"/>
    </source>
</evidence>
<accession>A0A6J1IWW0</accession>
<dbReference type="GeneID" id="111481387"/>
<dbReference type="InterPro" id="IPR000300">
    <property type="entry name" value="IPPc"/>
</dbReference>
<dbReference type="GO" id="GO:0004445">
    <property type="term" value="F:inositol-polyphosphate 5-phosphatase activity"/>
    <property type="evidence" value="ECO:0007669"/>
    <property type="project" value="InterPro"/>
</dbReference>
<dbReference type="OrthoDB" id="62798at2759"/>
<keyword evidence="4" id="KW-1185">Reference proteome</keyword>
<dbReference type="InterPro" id="IPR036691">
    <property type="entry name" value="Endo/exonu/phosph_ase_sf"/>
</dbReference>
<dbReference type="AlphaFoldDB" id="A0A6J1IWW0"/>
<dbReference type="RefSeq" id="XP_022982541.1">
    <property type="nucleotide sequence ID" value="XM_023126773.1"/>
</dbReference>
<dbReference type="Gene3D" id="3.60.10.10">
    <property type="entry name" value="Endonuclease/exonuclease/phosphatase"/>
    <property type="match status" value="1"/>
</dbReference>
<sequence length="484" mass="54009">MGMKRGKMFKSSWPRAVARKWLNFPADKQAFPSDFVAQERRKSCSDLDSCAVVPEDIGVERRSIEKTRGLRVNPSCSESLDLRMLVGTWNVGGKAPNEGLSLRDWLNSPTPIDIYVLGFQEIVPLNAGNVLGAEDSGPAAQWLSLIHQALNTDGIGSPTSNNQQQAPQKPRQSFSDLLALEDDNWSGETGMCTPCNKPMRRRQYCLAASKQMVGIFLCVWVEADLYKHVLNLKISSVGRGVMGFLGNKGSVSISMTLHGTSFCFVCTHLTSGEKEGDELKRNSDVSEILKKTRFSHSCRATSGAHPLPPETILDHDKVVWLGDLNYRLSTGCGETYELLRNNDWQALLEKDQLKLEQRAGRVFKGWEEGRIEFAPTYKYITNSDHYVALTSNSKPSKEKRRTPAWCDRILWRGVGMKQLWYVRGECRFSDHRPVYSLFSLQVDSAATNSIKPSINAALPSLCAAAKIQAEELLLKAETIDTSLQ</sequence>
<evidence type="ECO:0000313" key="5">
    <source>
        <dbReference type="RefSeq" id="XP_022982541.1"/>
    </source>
</evidence>
<dbReference type="RefSeq" id="XP_022982542.1">
    <property type="nucleotide sequence ID" value="XM_023126774.1"/>
</dbReference>
<dbReference type="PANTHER" id="PTHR45666">
    <property type="entry name" value="TYPE IV INOSITOL POLYPHOSPHATE 5-PHOSPHATASE 9"/>
    <property type="match status" value="1"/>
</dbReference>
<name>A0A6J1IWW0_CUCMA</name>
<proteinExistence type="inferred from homology"/>
<dbReference type="SUPFAM" id="SSF56219">
    <property type="entry name" value="DNase I-like"/>
    <property type="match status" value="1"/>
</dbReference>
<protein>
    <submittedName>
        <fullName evidence="5 6">Type I inositol polyphosphate 5-phosphatase 8</fullName>
    </submittedName>
</protein>
<keyword evidence="2" id="KW-0378">Hydrolase</keyword>
<gene>
    <name evidence="5 6" type="primary">LOC111481387</name>
</gene>
<dbReference type="GO" id="GO:0046856">
    <property type="term" value="P:phosphatidylinositol dephosphorylation"/>
    <property type="evidence" value="ECO:0007669"/>
    <property type="project" value="InterPro"/>
</dbReference>
<evidence type="ECO:0000313" key="4">
    <source>
        <dbReference type="Proteomes" id="UP000504608"/>
    </source>
</evidence>